<comment type="caution">
    <text evidence="9">The sequence shown here is derived from an EMBL/GenBank/DDBJ whole genome shotgun (WGS) entry which is preliminary data.</text>
</comment>
<evidence type="ECO:0000259" key="8">
    <source>
        <dbReference type="PROSITE" id="PS50850"/>
    </source>
</evidence>
<keyword evidence="5 7" id="KW-1133">Transmembrane helix</keyword>
<evidence type="ECO:0000313" key="9">
    <source>
        <dbReference type="EMBL" id="TCT13631.1"/>
    </source>
</evidence>
<dbReference type="GO" id="GO:0005886">
    <property type="term" value="C:plasma membrane"/>
    <property type="evidence" value="ECO:0007669"/>
    <property type="project" value="UniProtKB-SubCell"/>
</dbReference>
<feature type="transmembrane region" description="Helical" evidence="7">
    <location>
        <begin position="205"/>
        <end position="229"/>
    </location>
</feature>
<keyword evidence="3" id="KW-1003">Cell membrane</keyword>
<dbReference type="InterPro" id="IPR020846">
    <property type="entry name" value="MFS_dom"/>
</dbReference>
<reference evidence="9 10" key="1">
    <citation type="submission" date="2019-03" db="EMBL/GenBank/DDBJ databases">
        <title>Genomic Encyclopedia of Type Strains, Phase IV (KMG-IV): sequencing the most valuable type-strain genomes for metagenomic binning, comparative biology and taxonomic classification.</title>
        <authorList>
            <person name="Goeker M."/>
        </authorList>
    </citation>
    <scope>NUCLEOTIDE SEQUENCE [LARGE SCALE GENOMIC DNA]</scope>
    <source>
        <strain evidence="9 10">DSM 19345</strain>
    </source>
</reference>
<dbReference type="PROSITE" id="PS50850">
    <property type="entry name" value="MFS"/>
    <property type="match status" value="1"/>
</dbReference>
<evidence type="ECO:0000256" key="2">
    <source>
        <dbReference type="ARBA" id="ARBA00022448"/>
    </source>
</evidence>
<feature type="transmembrane region" description="Helical" evidence="7">
    <location>
        <begin position="99"/>
        <end position="122"/>
    </location>
</feature>
<evidence type="ECO:0000256" key="1">
    <source>
        <dbReference type="ARBA" id="ARBA00004651"/>
    </source>
</evidence>
<dbReference type="EMBL" id="SMAK01000001">
    <property type="protein sequence ID" value="TCT13631.1"/>
    <property type="molecule type" value="Genomic_DNA"/>
</dbReference>
<dbReference type="Gene3D" id="1.20.1250.20">
    <property type="entry name" value="MFS general substrate transporter like domains"/>
    <property type="match status" value="2"/>
</dbReference>
<evidence type="ECO:0000256" key="3">
    <source>
        <dbReference type="ARBA" id="ARBA00022475"/>
    </source>
</evidence>
<evidence type="ECO:0000256" key="4">
    <source>
        <dbReference type="ARBA" id="ARBA00022692"/>
    </source>
</evidence>
<feature type="transmembrane region" description="Helical" evidence="7">
    <location>
        <begin position="241"/>
        <end position="264"/>
    </location>
</feature>
<keyword evidence="10" id="KW-1185">Reference proteome</keyword>
<feature type="domain" description="Major facilitator superfamily (MFS) profile" evidence="8">
    <location>
        <begin position="9"/>
        <end position="387"/>
    </location>
</feature>
<evidence type="ECO:0000256" key="7">
    <source>
        <dbReference type="SAM" id="Phobius"/>
    </source>
</evidence>
<keyword evidence="6 7" id="KW-0472">Membrane</keyword>
<dbReference type="Proteomes" id="UP000295678">
    <property type="component" value="Unassembled WGS sequence"/>
</dbReference>
<dbReference type="PANTHER" id="PTHR23517">
    <property type="entry name" value="RESISTANCE PROTEIN MDTM, PUTATIVE-RELATED-RELATED"/>
    <property type="match status" value="1"/>
</dbReference>
<organism evidence="9 10">
    <name type="scientific">Tepidamorphus gemmatus</name>
    <dbReference type="NCBI Taxonomy" id="747076"/>
    <lineage>
        <taxon>Bacteria</taxon>
        <taxon>Pseudomonadati</taxon>
        <taxon>Pseudomonadota</taxon>
        <taxon>Alphaproteobacteria</taxon>
        <taxon>Hyphomicrobiales</taxon>
        <taxon>Tepidamorphaceae</taxon>
        <taxon>Tepidamorphus</taxon>
    </lineage>
</organism>
<evidence type="ECO:0000256" key="5">
    <source>
        <dbReference type="ARBA" id="ARBA00022989"/>
    </source>
</evidence>
<proteinExistence type="predicted"/>
<keyword evidence="4 7" id="KW-0812">Transmembrane</keyword>
<dbReference type="InterPro" id="IPR036259">
    <property type="entry name" value="MFS_trans_sf"/>
</dbReference>
<feature type="transmembrane region" description="Helical" evidence="7">
    <location>
        <begin position="163"/>
        <end position="184"/>
    </location>
</feature>
<comment type="subcellular location">
    <subcellularLocation>
        <location evidence="1">Cell membrane</location>
        <topology evidence="1">Multi-pass membrane protein</topology>
    </subcellularLocation>
</comment>
<feature type="transmembrane region" description="Helical" evidence="7">
    <location>
        <begin position="75"/>
        <end position="93"/>
    </location>
</feature>
<dbReference type="GO" id="GO:0022857">
    <property type="term" value="F:transmembrane transporter activity"/>
    <property type="evidence" value="ECO:0007669"/>
    <property type="project" value="InterPro"/>
</dbReference>
<dbReference type="PANTHER" id="PTHR23517:SF2">
    <property type="entry name" value="MULTIDRUG RESISTANCE PROTEIN MDTH"/>
    <property type="match status" value="1"/>
</dbReference>
<feature type="transmembrane region" description="Helical" evidence="7">
    <location>
        <begin position="12"/>
        <end position="34"/>
    </location>
</feature>
<feature type="transmembrane region" description="Helical" evidence="7">
    <location>
        <begin position="276"/>
        <end position="294"/>
    </location>
</feature>
<dbReference type="Pfam" id="PF07690">
    <property type="entry name" value="MFS_1"/>
    <property type="match status" value="1"/>
</dbReference>
<feature type="transmembrane region" description="Helical" evidence="7">
    <location>
        <begin position="46"/>
        <end position="66"/>
    </location>
</feature>
<evidence type="ECO:0000313" key="10">
    <source>
        <dbReference type="Proteomes" id="UP000295678"/>
    </source>
</evidence>
<name>A0A4R3MID8_9HYPH</name>
<dbReference type="SUPFAM" id="SSF103473">
    <property type="entry name" value="MFS general substrate transporter"/>
    <property type="match status" value="1"/>
</dbReference>
<feature type="transmembrane region" description="Helical" evidence="7">
    <location>
        <begin position="134"/>
        <end position="157"/>
    </location>
</feature>
<dbReference type="InterPro" id="IPR011701">
    <property type="entry name" value="MFS"/>
</dbReference>
<feature type="transmembrane region" description="Helical" evidence="7">
    <location>
        <begin position="300"/>
        <end position="321"/>
    </location>
</feature>
<dbReference type="InterPro" id="IPR050171">
    <property type="entry name" value="MFS_Transporters"/>
</dbReference>
<accession>A0A4R3MID8</accession>
<sequence>MRTIGMPTSLIFINVAHFLDHYFLLIFPTAVLAIHPAWEMSYAEALALGTPAFAAFALATPVSGWLGDRWGGEKMMAVFFIGIALSSIATAFAPGPLSLAAGLACIGVFASIYHPVGTALIVRHAVKTGRALGVNGVWGNMGVAAAALATGALTAWLGWRAAFLVPGVVTLVVGLGYLATGLGSRATGGAGRGSTFVHASRMDQIRVLAVVAVASLMGGLAFQGVTIAMPKLFEERLSSDVGLAGIGAWVSLVFALAAFTQIPVGRLLDRIGAKPIMFTLTGLQAVLLAVLWQVDGALTVVMAVPLMIAMFGEVPVSAWLIGHYVAANWRSRAYSIQFLLALGVSSGVVPLIAWLHGRTGSSDALFLAMACAMSAVFAASWFLPGWRRSRPQAMPSAAPAQ</sequence>
<gene>
    <name evidence="9" type="ORF">EDC22_101501</name>
</gene>
<protein>
    <submittedName>
        <fullName evidence="9">MFS transporter</fullName>
    </submittedName>
</protein>
<dbReference type="AlphaFoldDB" id="A0A4R3MID8"/>
<feature type="transmembrane region" description="Helical" evidence="7">
    <location>
        <begin position="333"/>
        <end position="353"/>
    </location>
</feature>
<keyword evidence="2" id="KW-0813">Transport</keyword>
<feature type="transmembrane region" description="Helical" evidence="7">
    <location>
        <begin position="365"/>
        <end position="384"/>
    </location>
</feature>
<evidence type="ECO:0000256" key="6">
    <source>
        <dbReference type="ARBA" id="ARBA00023136"/>
    </source>
</evidence>